<proteinExistence type="predicted"/>
<dbReference type="Pfam" id="PF23343">
    <property type="entry name" value="REP_ORF2-G2P"/>
    <property type="match status" value="1"/>
</dbReference>
<evidence type="ECO:0000259" key="1">
    <source>
        <dbReference type="Pfam" id="PF23343"/>
    </source>
</evidence>
<protein>
    <submittedName>
        <fullName evidence="2">Replication initiator protein</fullName>
    </submittedName>
</protein>
<name>A0AAU8AX18_9VIRU</name>
<dbReference type="InterPro" id="IPR056906">
    <property type="entry name" value="ORF2/G2P_dom"/>
</dbReference>
<reference evidence="2" key="1">
    <citation type="submission" date="2024-03" db="EMBL/GenBank/DDBJ databases">
        <title>Diverse circular DNA viruses in blood, oral, and fecal samples of captive lemurs.</title>
        <authorList>
            <person name="Paietta E.N."/>
            <person name="Kraberger S."/>
            <person name="Lund M.C."/>
            <person name="Custer J.M."/>
            <person name="Vargas K.M."/>
            <person name="Ehmke E.E."/>
            <person name="Yoder A.D."/>
            <person name="Varsani A."/>
        </authorList>
    </citation>
    <scope>NUCLEOTIDE SEQUENCE</scope>
    <source>
        <strain evidence="2">Duke_21_93</strain>
    </source>
</reference>
<accession>A0AAU8AX18</accession>
<evidence type="ECO:0000313" key="2">
    <source>
        <dbReference type="EMBL" id="XCD04134.1"/>
    </source>
</evidence>
<sequence length="325" mass="38125">MSCFHPIDAWICGINPETGKKILTFSYDPYHENRELIQIPCGKCIGCRLDYSREWANRCMLELGYHESSYFVTLTYDDVHVPISYYADKETGEALPAMTLRKRDYQLFMKRLRKRFSDQHIRFYACGEYGGKTHRPHYHAILFGLKLDDLVLYKSSLRGDRYYNSASFNSCWQDHDGLQIGHCVIGEVTWNSCAYVARYVTKKLNGSMSGVYKEFNIEPEFVLMSRRPGIARQYFEDHPDLYEYDYISLSTDDGGRKIYPPRYYDKLFEVVHPDQMAEIKERRKDVAIKSMEAKLAKTSLDIWHQLVVEEDNLSAKIKSLRRDIV</sequence>
<dbReference type="EMBL" id="PP511428">
    <property type="protein sequence ID" value="XCD04134.1"/>
    <property type="molecule type" value="Genomic_DNA"/>
</dbReference>
<feature type="domain" description="Replication-associated protein ORF2/G2P" evidence="1">
    <location>
        <begin position="70"/>
        <end position="203"/>
    </location>
</feature>
<organism evidence="2">
    <name type="scientific">Dulem virus 127</name>
    <dbReference type="NCBI Taxonomy" id="3145604"/>
    <lineage>
        <taxon>Viruses</taxon>
        <taxon>Monodnaviria</taxon>
        <taxon>Sangervirae</taxon>
        <taxon>Phixviricota</taxon>
        <taxon>Malgrandaviricetes</taxon>
        <taxon>Petitvirales</taxon>
        <taxon>Microviridae</taxon>
        <taxon>Microvirus</taxon>
    </lineage>
</organism>